<dbReference type="GO" id="GO:0006950">
    <property type="term" value="P:response to stress"/>
    <property type="evidence" value="ECO:0007669"/>
    <property type="project" value="UniProtKB-ARBA"/>
</dbReference>
<accession>A0A0L0DUT3</accession>
<keyword evidence="7" id="KW-0479">Metal-binding</keyword>
<dbReference type="SUPFAM" id="SSF51621">
    <property type="entry name" value="Phosphoenolpyruvate/pyruvate domain"/>
    <property type="match status" value="1"/>
</dbReference>
<dbReference type="EMBL" id="GL349498">
    <property type="protein sequence ID" value="KNC55268.1"/>
    <property type="molecule type" value="Genomic_DNA"/>
</dbReference>
<dbReference type="Gene3D" id="2.40.33.10">
    <property type="entry name" value="PK beta-barrel domain-like"/>
    <property type="match status" value="1"/>
</dbReference>
<comment type="catalytic activity">
    <reaction evidence="14 15">
        <text>pyruvate + ATP = phosphoenolpyruvate + ADP + H(+)</text>
        <dbReference type="Rhea" id="RHEA:18157"/>
        <dbReference type="ChEBI" id="CHEBI:15361"/>
        <dbReference type="ChEBI" id="CHEBI:15378"/>
        <dbReference type="ChEBI" id="CHEBI:30616"/>
        <dbReference type="ChEBI" id="CHEBI:58702"/>
        <dbReference type="ChEBI" id="CHEBI:456216"/>
        <dbReference type="EC" id="2.7.1.40"/>
    </reaction>
</comment>
<dbReference type="InterPro" id="IPR011037">
    <property type="entry name" value="Pyrv_Knase-like_insert_dom_sf"/>
</dbReference>
<dbReference type="GO" id="GO:0030955">
    <property type="term" value="F:potassium ion binding"/>
    <property type="evidence" value="ECO:0007669"/>
    <property type="project" value="InterPro"/>
</dbReference>
<name>A0A0L0DUT3_THETB</name>
<dbReference type="UniPathway" id="UPA00109">
    <property type="reaction ID" value="UER00188"/>
</dbReference>
<evidence type="ECO:0000259" key="16">
    <source>
        <dbReference type="Pfam" id="PF00224"/>
    </source>
</evidence>
<dbReference type="NCBIfam" id="NF004978">
    <property type="entry name" value="PRK06354.1"/>
    <property type="match status" value="1"/>
</dbReference>
<dbReference type="InterPro" id="IPR015806">
    <property type="entry name" value="Pyrv_Knase_insert_dom_sf"/>
</dbReference>
<evidence type="ECO:0000256" key="8">
    <source>
        <dbReference type="ARBA" id="ARBA00022741"/>
    </source>
</evidence>
<keyword evidence="13 18" id="KW-0670">Pyruvate</keyword>
<dbReference type="FunFam" id="3.20.20.60:FF:000001">
    <property type="entry name" value="Pyruvate kinase"/>
    <property type="match status" value="1"/>
</dbReference>
<organism evidence="18 19">
    <name type="scientific">Thecamonas trahens ATCC 50062</name>
    <dbReference type="NCBI Taxonomy" id="461836"/>
    <lineage>
        <taxon>Eukaryota</taxon>
        <taxon>Apusozoa</taxon>
        <taxon>Apusomonadida</taxon>
        <taxon>Apusomonadidae</taxon>
        <taxon>Thecamonas</taxon>
    </lineage>
</organism>
<evidence type="ECO:0000256" key="5">
    <source>
        <dbReference type="ARBA" id="ARBA00012142"/>
    </source>
</evidence>
<dbReference type="GeneID" id="25569012"/>
<evidence type="ECO:0000256" key="13">
    <source>
        <dbReference type="ARBA" id="ARBA00023317"/>
    </source>
</evidence>
<comment type="cofactor">
    <cofactor evidence="1">
        <name>Mg(2+)</name>
        <dbReference type="ChEBI" id="CHEBI:18420"/>
    </cofactor>
</comment>
<proteinExistence type="inferred from homology"/>
<dbReference type="SUPFAM" id="SSF50800">
    <property type="entry name" value="PK beta-barrel domain-like"/>
    <property type="match status" value="1"/>
</dbReference>
<dbReference type="InterPro" id="IPR001697">
    <property type="entry name" value="Pyr_Knase"/>
</dbReference>
<dbReference type="GO" id="GO:0005524">
    <property type="term" value="F:ATP binding"/>
    <property type="evidence" value="ECO:0007669"/>
    <property type="project" value="UniProtKB-KW"/>
</dbReference>
<evidence type="ECO:0000256" key="4">
    <source>
        <dbReference type="ARBA" id="ARBA00008663"/>
    </source>
</evidence>
<keyword evidence="11 15" id="KW-0460">Magnesium</keyword>
<dbReference type="RefSeq" id="XP_013753091.1">
    <property type="nucleotide sequence ID" value="XM_013897637.1"/>
</dbReference>
<comment type="similarity">
    <text evidence="4 15">Belongs to the pyruvate kinase family.</text>
</comment>
<dbReference type="InterPro" id="IPR015793">
    <property type="entry name" value="Pyrv_Knase_brl"/>
</dbReference>
<dbReference type="eggNOG" id="KOG2323">
    <property type="taxonomic scope" value="Eukaryota"/>
</dbReference>
<sequence length="527" mass="56446">MAATSENPLKRKLSADVMTEDMTPTKRAKVRAFYMSETYGQTMEVPFSAEVRTKIICTIGPASANEAMIRGLVMCGMSVARLNFSHGKHEWFAEVIATVRRVAAELNRTVAVMLDTKGPEVRTCSLAGGESVMLHKDTTFTLLTDTSVDGDDTRVATTYPGLPQSVEVGDYILIDDGLIRLRVTEVHTDSVVTTVLNSGQLGQNKGVNLPGKEYDLPAVTAKDRADIAFGVEQNVDIIAASFIRNKANVDEVRALPGVADAGIHIVSKIESTEGLTNFDEILAASDGIMVARGDLGVEIPIEKVCNEQKKMISKCNQAGKPVITATQMLDSMIRNPRPTRAECTDVANAVFDGTDCVMLSGETASGLYPLEAVQVMARICVESEAALSFRERFEKTRATQLALTPVINHAEAIASSAVKTATDIGAKLIVVLTETGRTARLLSKYFPEAVILAITASPKTAAQLLLTRSVTPIKVNQIDVNDNVIRAALFEAVDSQMIESGDAVVVVSGTIVGQSGATNTLRTLVVP</sequence>
<evidence type="ECO:0000256" key="15">
    <source>
        <dbReference type="RuleBase" id="RU000504"/>
    </source>
</evidence>
<evidence type="ECO:0000256" key="14">
    <source>
        <dbReference type="ARBA" id="ARBA00048152"/>
    </source>
</evidence>
<evidence type="ECO:0000256" key="12">
    <source>
        <dbReference type="ARBA" id="ARBA00023152"/>
    </source>
</evidence>
<evidence type="ECO:0000256" key="11">
    <source>
        <dbReference type="ARBA" id="ARBA00022842"/>
    </source>
</evidence>
<dbReference type="Proteomes" id="UP000054408">
    <property type="component" value="Unassembled WGS sequence"/>
</dbReference>
<dbReference type="InterPro" id="IPR018209">
    <property type="entry name" value="Pyrv_Knase_AS"/>
</dbReference>
<dbReference type="GO" id="GO:0004743">
    <property type="term" value="F:pyruvate kinase activity"/>
    <property type="evidence" value="ECO:0007669"/>
    <property type="project" value="UniProtKB-EC"/>
</dbReference>
<evidence type="ECO:0000256" key="9">
    <source>
        <dbReference type="ARBA" id="ARBA00022777"/>
    </source>
</evidence>
<dbReference type="InterPro" id="IPR040442">
    <property type="entry name" value="Pyrv_kinase-like_dom_sf"/>
</dbReference>
<evidence type="ECO:0000256" key="10">
    <source>
        <dbReference type="ARBA" id="ARBA00022840"/>
    </source>
</evidence>
<comment type="cofactor">
    <cofactor evidence="2">
        <name>K(+)</name>
        <dbReference type="ChEBI" id="CHEBI:29103"/>
    </cofactor>
</comment>
<dbReference type="OMA" id="HQGRYDR"/>
<dbReference type="AlphaFoldDB" id="A0A0L0DUT3"/>
<keyword evidence="9 15" id="KW-0418">Kinase</keyword>
<dbReference type="SUPFAM" id="SSF52935">
    <property type="entry name" value="PK C-terminal domain-like"/>
    <property type="match status" value="1"/>
</dbReference>
<evidence type="ECO:0000259" key="17">
    <source>
        <dbReference type="Pfam" id="PF02887"/>
    </source>
</evidence>
<gene>
    <name evidence="18" type="ORF">AMSG_10906</name>
</gene>
<dbReference type="PROSITE" id="PS00110">
    <property type="entry name" value="PYRUVATE_KINASE"/>
    <property type="match status" value="1"/>
</dbReference>
<evidence type="ECO:0000256" key="2">
    <source>
        <dbReference type="ARBA" id="ARBA00001958"/>
    </source>
</evidence>
<reference evidence="18 19" key="1">
    <citation type="submission" date="2010-05" db="EMBL/GenBank/DDBJ databases">
        <title>The Genome Sequence of Thecamonas trahens ATCC 50062.</title>
        <authorList>
            <consortium name="The Broad Institute Genome Sequencing Platform"/>
            <person name="Russ C."/>
            <person name="Cuomo C."/>
            <person name="Shea T."/>
            <person name="Young S.K."/>
            <person name="Zeng Q."/>
            <person name="Koehrsen M."/>
            <person name="Haas B."/>
            <person name="Borodovsky M."/>
            <person name="Guigo R."/>
            <person name="Alvarado L."/>
            <person name="Berlin A."/>
            <person name="Bochicchio J."/>
            <person name="Borenstein D."/>
            <person name="Chapman S."/>
            <person name="Chen Z."/>
            <person name="Freedman E."/>
            <person name="Gellesch M."/>
            <person name="Goldberg J."/>
            <person name="Griggs A."/>
            <person name="Gujja S."/>
            <person name="Heilman E."/>
            <person name="Heiman D."/>
            <person name="Hepburn T."/>
            <person name="Howarth C."/>
            <person name="Jen D."/>
            <person name="Larson L."/>
            <person name="Mehta T."/>
            <person name="Park D."/>
            <person name="Pearson M."/>
            <person name="Roberts A."/>
            <person name="Saif S."/>
            <person name="Shenoy N."/>
            <person name="Sisk P."/>
            <person name="Stolte C."/>
            <person name="Sykes S."/>
            <person name="Thomson T."/>
            <person name="Walk T."/>
            <person name="White J."/>
            <person name="Yandava C."/>
            <person name="Burger G."/>
            <person name="Gray M.W."/>
            <person name="Holland P.W.H."/>
            <person name="King N."/>
            <person name="Lang F.B.F."/>
            <person name="Roger A.J."/>
            <person name="Ruiz-Trillo I."/>
            <person name="Lander E."/>
            <person name="Nusbaum C."/>
        </authorList>
    </citation>
    <scope>NUCLEOTIDE SEQUENCE [LARGE SCALE GENOMIC DNA]</scope>
    <source>
        <strain evidence="18 19">ATCC 50062</strain>
    </source>
</reference>
<evidence type="ECO:0000256" key="1">
    <source>
        <dbReference type="ARBA" id="ARBA00001946"/>
    </source>
</evidence>
<dbReference type="NCBIfam" id="TIGR01064">
    <property type="entry name" value="pyruv_kin"/>
    <property type="match status" value="1"/>
</dbReference>
<keyword evidence="12 15" id="KW-0324">Glycolysis</keyword>
<keyword evidence="19" id="KW-1185">Reference proteome</keyword>
<dbReference type="EC" id="2.7.1.40" evidence="5 15"/>
<dbReference type="Pfam" id="PF00224">
    <property type="entry name" value="PK"/>
    <property type="match status" value="1"/>
</dbReference>
<keyword evidence="10" id="KW-0067">ATP-binding</keyword>
<feature type="domain" description="Pyruvate kinase C-terminal" evidence="17">
    <location>
        <begin position="411"/>
        <end position="522"/>
    </location>
</feature>
<evidence type="ECO:0000256" key="3">
    <source>
        <dbReference type="ARBA" id="ARBA00004997"/>
    </source>
</evidence>
<dbReference type="PRINTS" id="PR01050">
    <property type="entry name" value="PYRUVTKNASE"/>
</dbReference>
<dbReference type="InterPro" id="IPR015813">
    <property type="entry name" value="Pyrv/PenolPyrv_kinase-like_dom"/>
</dbReference>
<dbReference type="Gene3D" id="3.40.1380.20">
    <property type="entry name" value="Pyruvate kinase, C-terminal domain"/>
    <property type="match status" value="1"/>
</dbReference>
<evidence type="ECO:0000256" key="6">
    <source>
        <dbReference type="ARBA" id="ARBA00022679"/>
    </source>
</evidence>
<dbReference type="STRING" id="461836.A0A0L0DUT3"/>
<protein>
    <recommendedName>
        <fullName evidence="5 15">Pyruvate kinase</fullName>
        <ecNumber evidence="5 15">2.7.1.40</ecNumber>
    </recommendedName>
</protein>
<dbReference type="Pfam" id="PF02887">
    <property type="entry name" value="PK_C"/>
    <property type="match status" value="1"/>
</dbReference>
<feature type="domain" description="Pyruvate kinase barrel" evidence="16">
    <location>
        <begin position="52"/>
        <end position="373"/>
    </location>
</feature>
<evidence type="ECO:0000256" key="7">
    <source>
        <dbReference type="ARBA" id="ARBA00022723"/>
    </source>
</evidence>
<comment type="pathway">
    <text evidence="3 15">Carbohydrate degradation; glycolysis; pyruvate from D-glyceraldehyde 3-phosphate: step 5/5.</text>
</comment>
<dbReference type="InterPro" id="IPR015795">
    <property type="entry name" value="Pyrv_Knase_C"/>
</dbReference>
<dbReference type="Gene3D" id="3.20.20.60">
    <property type="entry name" value="Phosphoenolpyruvate-binding domains"/>
    <property type="match status" value="1"/>
</dbReference>
<dbReference type="FunFam" id="2.40.33.10:FF:000001">
    <property type="entry name" value="Pyruvate kinase"/>
    <property type="match status" value="1"/>
</dbReference>
<evidence type="ECO:0000313" key="19">
    <source>
        <dbReference type="Proteomes" id="UP000054408"/>
    </source>
</evidence>
<dbReference type="GO" id="GO:0000287">
    <property type="term" value="F:magnesium ion binding"/>
    <property type="evidence" value="ECO:0007669"/>
    <property type="project" value="InterPro"/>
</dbReference>
<dbReference type="PANTHER" id="PTHR11817">
    <property type="entry name" value="PYRUVATE KINASE"/>
    <property type="match status" value="1"/>
</dbReference>
<keyword evidence="8" id="KW-0547">Nucleotide-binding</keyword>
<dbReference type="OrthoDB" id="108365at2759"/>
<dbReference type="NCBIfam" id="NF004491">
    <property type="entry name" value="PRK05826.1"/>
    <property type="match status" value="1"/>
</dbReference>
<evidence type="ECO:0000313" key="18">
    <source>
        <dbReference type="EMBL" id="KNC55268.1"/>
    </source>
</evidence>
<dbReference type="GO" id="GO:0016301">
    <property type="term" value="F:kinase activity"/>
    <property type="evidence" value="ECO:0007669"/>
    <property type="project" value="UniProtKB-KW"/>
</dbReference>
<keyword evidence="6 15" id="KW-0808">Transferase</keyword>
<dbReference type="InterPro" id="IPR036918">
    <property type="entry name" value="Pyrv_Knase_C_sf"/>
</dbReference>